<gene>
    <name evidence="2" type="ORF">E4U13_007382</name>
</gene>
<evidence type="ECO:0008006" key="4">
    <source>
        <dbReference type="Google" id="ProtNLM"/>
    </source>
</evidence>
<evidence type="ECO:0000256" key="1">
    <source>
        <dbReference type="SAM" id="MobiDB-lite"/>
    </source>
</evidence>
<sequence length="374" mass="41336">MSLRKHIADRSLRRLQSGAPSSVEAAPCSSSEGYIPIALGPPIIRPPPVPAPAPAPSSSPSSSPSPSPPSPAPTPIPAPVPIPTTFSSSSSSSSSSTCRYSQTSTAAFQSILLEFETIFVVDDPRLGCEQQYQSAAEAVAQFTSNHFQHHPSGICLYFLCSQSKAPSTSVQFGGGYYSLRDPITVLNIFNQREPNLAETPPSYNHTVLNIISYHLEAQRRASQHGRQIKPIHLIIISSAVPWADTDLIVQYARTLDEMHAPLAQVFVHSIQVRTPYRPQLRIGVGPPKQERRARERWEEKRRYTRREWHVLRRTLRHAGARSIVNVIGHDYELVPGTVTLSADGIRFMILDVVSSLLKHYPAVQDVQNLFRACK</sequence>
<keyword evidence="3" id="KW-1185">Reference proteome</keyword>
<evidence type="ECO:0000313" key="3">
    <source>
        <dbReference type="Proteomes" id="UP000732380"/>
    </source>
</evidence>
<proteinExistence type="predicted"/>
<dbReference type="AlphaFoldDB" id="A0A9P7TRH5"/>
<feature type="compositionally biased region" description="Low complexity" evidence="1">
    <location>
        <begin position="83"/>
        <end position="96"/>
    </location>
</feature>
<dbReference type="Proteomes" id="UP000732380">
    <property type="component" value="Unassembled WGS sequence"/>
</dbReference>
<dbReference type="EMBL" id="SRQM01000718">
    <property type="protein sequence ID" value="KAG6106576.1"/>
    <property type="molecule type" value="Genomic_DNA"/>
</dbReference>
<organism evidence="2 3">
    <name type="scientific">Claviceps humidiphila</name>
    <dbReference type="NCBI Taxonomy" id="1294629"/>
    <lineage>
        <taxon>Eukaryota</taxon>
        <taxon>Fungi</taxon>
        <taxon>Dikarya</taxon>
        <taxon>Ascomycota</taxon>
        <taxon>Pezizomycotina</taxon>
        <taxon>Sordariomycetes</taxon>
        <taxon>Hypocreomycetidae</taxon>
        <taxon>Hypocreales</taxon>
        <taxon>Clavicipitaceae</taxon>
        <taxon>Claviceps</taxon>
    </lineage>
</organism>
<protein>
    <recommendedName>
        <fullName evidence="4">VWFA domain-containing protein</fullName>
    </recommendedName>
</protein>
<feature type="compositionally biased region" description="Basic and acidic residues" evidence="1">
    <location>
        <begin position="1"/>
        <end position="12"/>
    </location>
</feature>
<evidence type="ECO:0000313" key="2">
    <source>
        <dbReference type="EMBL" id="KAG6106576.1"/>
    </source>
</evidence>
<name>A0A9P7TRH5_9HYPO</name>
<feature type="region of interest" description="Disordered" evidence="1">
    <location>
        <begin position="1"/>
        <end position="96"/>
    </location>
</feature>
<comment type="caution">
    <text evidence="2">The sequence shown here is derived from an EMBL/GenBank/DDBJ whole genome shotgun (WGS) entry which is preliminary data.</text>
</comment>
<accession>A0A9P7TRH5</accession>
<feature type="compositionally biased region" description="Pro residues" evidence="1">
    <location>
        <begin position="43"/>
        <end position="82"/>
    </location>
</feature>
<reference evidence="2 3" key="1">
    <citation type="journal article" date="2020" name="bioRxiv">
        <title>Whole genome comparisons of ergot fungi reveals the divergence and evolution of species within the genus Claviceps are the result of varying mechanisms driving genome evolution and host range expansion.</title>
        <authorList>
            <person name="Wyka S.A."/>
            <person name="Mondo S.J."/>
            <person name="Liu M."/>
            <person name="Dettman J."/>
            <person name="Nalam V."/>
            <person name="Broders K.D."/>
        </authorList>
    </citation>
    <scope>NUCLEOTIDE SEQUENCE [LARGE SCALE GENOMIC DNA]</scope>
    <source>
        <strain evidence="2 3">LM576</strain>
    </source>
</reference>